<gene>
    <name evidence="2" type="ORF">PP2015_3951</name>
</gene>
<keyword evidence="3" id="KW-1185">Reference proteome</keyword>
<evidence type="ECO:0000313" key="3">
    <source>
        <dbReference type="Proteomes" id="UP000061457"/>
    </source>
</evidence>
<sequence length="95" mass="10129">MDAELKKRVDVIVGLSRLAGGILILIGCLLVFFFAQAALDPNAVIEVNGIPTKEKSTKISAVLFACLFPISGLFLAFAPSKLIDKLAAKIITRLS</sequence>
<dbReference type="KEGG" id="pphe:PP2015_3951"/>
<accession>A0A0S2K8R1</accession>
<keyword evidence="1" id="KW-0812">Transmembrane</keyword>
<keyword evidence="1" id="KW-1133">Transmembrane helix</keyword>
<dbReference type="Proteomes" id="UP000061457">
    <property type="component" value="Chromosome II"/>
</dbReference>
<dbReference type="EMBL" id="CP013188">
    <property type="protein sequence ID" value="ALO44419.1"/>
    <property type="molecule type" value="Genomic_DNA"/>
</dbReference>
<organism evidence="2 3">
    <name type="scientific">Pseudoalteromonas phenolica</name>
    <dbReference type="NCBI Taxonomy" id="161398"/>
    <lineage>
        <taxon>Bacteria</taxon>
        <taxon>Pseudomonadati</taxon>
        <taxon>Pseudomonadota</taxon>
        <taxon>Gammaproteobacteria</taxon>
        <taxon>Alteromonadales</taxon>
        <taxon>Pseudoalteromonadaceae</taxon>
        <taxon>Pseudoalteromonas</taxon>
    </lineage>
</organism>
<reference evidence="3" key="1">
    <citation type="submission" date="2015-11" db="EMBL/GenBank/DDBJ databases">
        <authorList>
            <person name="Kim K.M."/>
        </authorList>
    </citation>
    <scope>NUCLEOTIDE SEQUENCE [LARGE SCALE GENOMIC DNA]</scope>
    <source>
        <strain evidence="3">KCTC 12086</strain>
    </source>
</reference>
<proteinExistence type="predicted"/>
<feature type="transmembrane region" description="Helical" evidence="1">
    <location>
        <begin position="12"/>
        <end position="39"/>
    </location>
</feature>
<dbReference type="AlphaFoldDB" id="A0A0S2K8R1"/>
<name>A0A0S2K8R1_9GAMM</name>
<feature type="transmembrane region" description="Helical" evidence="1">
    <location>
        <begin position="59"/>
        <end position="78"/>
    </location>
</feature>
<dbReference type="OrthoDB" id="6196950at2"/>
<keyword evidence="1" id="KW-0472">Membrane</keyword>
<protein>
    <submittedName>
        <fullName evidence="2">Uncharacterized protein</fullName>
    </submittedName>
</protein>
<evidence type="ECO:0000256" key="1">
    <source>
        <dbReference type="SAM" id="Phobius"/>
    </source>
</evidence>
<dbReference type="PROSITE" id="PS51257">
    <property type="entry name" value="PROKAR_LIPOPROTEIN"/>
    <property type="match status" value="1"/>
</dbReference>
<evidence type="ECO:0000313" key="2">
    <source>
        <dbReference type="EMBL" id="ALO44419.1"/>
    </source>
</evidence>
<dbReference type="PATRIC" id="fig|161398.10.peg.4044"/>